<proteinExistence type="predicted"/>
<reference evidence="3 4" key="1">
    <citation type="submission" date="2020-08" db="EMBL/GenBank/DDBJ databases">
        <title>Sequencing the genomes of 1000 actinobacteria strains.</title>
        <authorList>
            <person name="Klenk H.-P."/>
        </authorList>
    </citation>
    <scope>NUCLEOTIDE SEQUENCE [LARGE SCALE GENOMIC DNA]</scope>
    <source>
        <strain evidence="3 4">DSM 44593</strain>
    </source>
</reference>
<dbReference type="InterPro" id="IPR010982">
    <property type="entry name" value="Lambda_DNA-bd_dom_sf"/>
</dbReference>
<name>A0A841EDR7_9ACTN</name>
<dbReference type="Pfam" id="PF01381">
    <property type="entry name" value="HTH_3"/>
    <property type="match status" value="1"/>
</dbReference>
<gene>
    <name evidence="3" type="ORF">HNR25_005141</name>
</gene>
<protein>
    <submittedName>
        <fullName evidence="3">Putative transcriptional regulator</fullName>
    </submittedName>
</protein>
<evidence type="ECO:0000313" key="3">
    <source>
        <dbReference type="EMBL" id="MBB6001312.1"/>
    </source>
</evidence>
<dbReference type="AlphaFoldDB" id="A0A841EDR7"/>
<dbReference type="SUPFAM" id="SSF47413">
    <property type="entry name" value="lambda repressor-like DNA-binding domains"/>
    <property type="match status" value="1"/>
</dbReference>
<dbReference type="Proteomes" id="UP000578077">
    <property type="component" value="Unassembled WGS sequence"/>
</dbReference>
<organism evidence="3 4">
    <name type="scientific">Streptomonospora salina</name>
    <dbReference type="NCBI Taxonomy" id="104205"/>
    <lineage>
        <taxon>Bacteria</taxon>
        <taxon>Bacillati</taxon>
        <taxon>Actinomycetota</taxon>
        <taxon>Actinomycetes</taxon>
        <taxon>Streptosporangiales</taxon>
        <taxon>Nocardiopsidaceae</taxon>
        <taxon>Streptomonospora</taxon>
    </lineage>
</organism>
<feature type="domain" description="HTH cro/C1-type" evidence="2">
    <location>
        <begin position="11"/>
        <end position="66"/>
    </location>
</feature>
<evidence type="ECO:0000313" key="4">
    <source>
        <dbReference type="Proteomes" id="UP000578077"/>
    </source>
</evidence>
<dbReference type="RefSeq" id="WP_184640489.1">
    <property type="nucleotide sequence ID" value="NZ_BAABKT010000035.1"/>
</dbReference>
<dbReference type="PANTHER" id="PTHR46558">
    <property type="entry name" value="TRACRIPTIONAL REGULATORY PROTEIN-RELATED-RELATED"/>
    <property type="match status" value="1"/>
</dbReference>
<comment type="caution">
    <text evidence="3">The sequence shown here is derived from an EMBL/GenBank/DDBJ whole genome shotgun (WGS) entry which is preliminary data.</text>
</comment>
<evidence type="ECO:0000256" key="1">
    <source>
        <dbReference type="ARBA" id="ARBA00023125"/>
    </source>
</evidence>
<dbReference type="SMART" id="SM00530">
    <property type="entry name" value="HTH_XRE"/>
    <property type="match status" value="1"/>
</dbReference>
<sequence length="85" mass="9248">MPKRTRVTNSIRSLRFAHGEMTQAALAERIGVTRQTVIAIEQGRYSPSLEAAFQIARVFGVALEDVFHYPHPDPAGPDDGSRGGA</sequence>
<accession>A0A841EDR7</accession>
<dbReference type="Gene3D" id="1.10.260.40">
    <property type="entry name" value="lambda repressor-like DNA-binding domains"/>
    <property type="match status" value="1"/>
</dbReference>
<dbReference type="PROSITE" id="PS50943">
    <property type="entry name" value="HTH_CROC1"/>
    <property type="match status" value="1"/>
</dbReference>
<keyword evidence="4" id="KW-1185">Reference proteome</keyword>
<dbReference type="InterPro" id="IPR001387">
    <property type="entry name" value="Cro/C1-type_HTH"/>
</dbReference>
<dbReference type="PANTHER" id="PTHR46558:SF4">
    <property type="entry name" value="DNA-BIDING PHAGE PROTEIN"/>
    <property type="match status" value="1"/>
</dbReference>
<dbReference type="CDD" id="cd00093">
    <property type="entry name" value="HTH_XRE"/>
    <property type="match status" value="1"/>
</dbReference>
<evidence type="ECO:0000259" key="2">
    <source>
        <dbReference type="PROSITE" id="PS50943"/>
    </source>
</evidence>
<keyword evidence="1" id="KW-0238">DNA-binding</keyword>
<dbReference type="EMBL" id="JACHLY010000002">
    <property type="protein sequence ID" value="MBB6001312.1"/>
    <property type="molecule type" value="Genomic_DNA"/>
</dbReference>
<dbReference type="GO" id="GO:0003677">
    <property type="term" value="F:DNA binding"/>
    <property type="evidence" value="ECO:0007669"/>
    <property type="project" value="UniProtKB-KW"/>
</dbReference>